<dbReference type="PANTHER" id="PTHR22617:SF23">
    <property type="entry name" value="CHEMOTAXIS PROTEIN CHEW"/>
    <property type="match status" value="1"/>
</dbReference>
<dbReference type="eggNOG" id="COG0835">
    <property type="taxonomic scope" value="Bacteria"/>
</dbReference>
<dbReference type="HOGENOM" id="CLU_048995_1_0_9"/>
<keyword evidence="3" id="KW-1185">Reference proteome</keyword>
<sequence length="141" mass="15770">MAKQIVVFTMGKQHYAIPMEEVLEIIRLVKITPIPKASRWIKGVISLRSAIIPVLDLAPVLGRATENVNAKQRIMVVKAGDHTAGIIVDAVEEVTFYDPEQLEFPAYLPLLENERLVQGIFKYRDALGLLINLSALVQLDH</sequence>
<dbReference type="Pfam" id="PF01584">
    <property type="entry name" value="CheW"/>
    <property type="match status" value="1"/>
</dbReference>
<dbReference type="GO" id="GO:0005829">
    <property type="term" value="C:cytosol"/>
    <property type="evidence" value="ECO:0007669"/>
    <property type="project" value="TreeGrafter"/>
</dbReference>
<dbReference type="SUPFAM" id="SSF50341">
    <property type="entry name" value="CheW-like"/>
    <property type="match status" value="1"/>
</dbReference>
<dbReference type="InterPro" id="IPR002545">
    <property type="entry name" value="CheW-lke_dom"/>
</dbReference>
<dbReference type="Gene3D" id="2.30.30.40">
    <property type="entry name" value="SH3 Domains"/>
    <property type="match status" value="1"/>
</dbReference>
<evidence type="ECO:0000313" key="3">
    <source>
        <dbReference type="Proteomes" id="UP000009234"/>
    </source>
</evidence>
<evidence type="ECO:0000313" key="2">
    <source>
        <dbReference type="EMBL" id="AEG59099.1"/>
    </source>
</evidence>
<dbReference type="RefSeq" id="WP_013840872.1">
    <property type="nucleotide sequence ID" value="NC_015589.1"/>
</dbReference>
<organism evidence="2 3">
    <name type="scientific">Desulforamulus ruminis (strain ATCC 23193 / DSM 2154 / NCIMB 8452 / DL)</name>
    <name type="common">Desulfotomaculum ruminis</name>
    <dbReference type="NCBI Taxonomy" id="696281"/>
    <lineage>
        <taxon>Bacteria</taxon>
        <taxon>Bacillati</taxon>
        <taxon>Bacillota</taxon>
        <taxon>Clostridia</taxon>
        <taxon>Eubacteriales</taxon>
        <taxon>Peptococcaceae</taxon>
        <taxon>Desulforamulus</taxon>
    </lineage>
</organism>
<dbReference type="AlphaFoldDB" id="F6DV33"/>
<dbReference type="STRING" id="696281.Desru_0820"/>
<dbReference type="KEGG" id="dru:Desru_0820"/>
<dbReference type="OrthoDB" id="9794382at2"/>
<dbReference type="GO" id="GO:0007165">
    <property type="term" value="P:signal transduction"/>
    <property type="evidence" value="ECO:0007669"/>
    <property type="project" value="InterPro"/>
</dbReference>
<proteinExistence type="predicted"/>
<dbReference type="SMART" id="SM00260">
    <property type="entry name" value="CheW"/>
    <property type="match status" value="1"/>
</dbReference>
<protein>
    <submittedName>
        <fullName evidence="2">CheW domain protein</fullName>
    </submittedName>
</protein>
<name>F6DV33_DESRL</name>
<reference evidence="2 3" key="2">
    <citation type="journal article" date="2012" name="Stand. Genomic Sci.">
        <title>Complete genome sequence of the sulfate-reducing firmicute Desulfotomaculum ruminis type strain (DL(T)).</title>
        <authorList>
            <person name="Spring S."/>
            <person name="Visser M."/>
            <person name="Lu M."/>
            <person name="Copeland A."/>
            <person name="Lapidus A."/>
            <person name="Lucas S."/>
            <person name="Cheng J.F."/>
            <person name="Han C."/>
            <person name="Tapia R."/>
            <person name="Goodwin L.A."/>
            <person name="Pitluck S."/>
            <person name="Ivanova N."/>
            <person name="Land M."/>
            <person name="Hauser L."/>
            <person name="Larimer F."/>
            <person name="Rohde M."/>
            <person name="Goker M."/>
            <person name="Detter J.C."/>
            <person name="Kyrpides N.C."/>
            <person name="Woyke T."/>
            <person name="Schaap P.J."/>
            <person name="Plugge C.M."/>
            <person name="Muyzer G."/>
            <person name="Kuever J."/>
            <person name="Pereira I.A."/>
            <person name="Parshina S.N."/>
            <person name="Bernier-Latmani R."/>
            <person name="Stams A.J."/>
            <person name="Klenk H.P."/>
        </authorList>
    </citation>
    <scope>NUCLEOTIDE SEQUENCE [LARGE SCALE GENOMIC DNA]</scope>
    <source>
        <strain evidence="3">ATCC 23193 / DSM 2154 / NCIB 8452 / DL</strain>
    </source>
</reference>
<dbReference type="InterPro" id="IPR036061">
    <property type="entry name" value="CheW-like_dom_sf"/>
</dbReference>
<dbReference type="Gene3D" id="2.40.50.180">
    <property type="entry name" value="CheA-289, Domain 4"/>
    <property type="match status" value="1"/>
</dbReference>
<dbReference type="PANTHER" id="PTHR22617">
    <property type="entry name" value="CHEMOTAXIS SENSOR HISTIDINE KINASE-RELATED"/>
    <property type="match status" value="1"/>
</dbReference>
<evidence type="ECO:0000259" key="1">
    <source>
        <dbReference type="PROSITE" id="PS50851"/>
    </source>
</evidence>
<dbReference type="InterPro" id="IPR039315">
    <property type="entry name" value="CheW"/>
</dbReference>
<accession>F6DV33</accession>
<dbReference type="PROSITE" id="PS50851">
    <property type="entry name" value="CHEW"/>
    <property type="match status" value="1"/>
</dbReference>
<reference evidence="3" key="1">
    <citation type="submission" date="2011-05" db="EMBL/GenBank/DDBJ databases">
        <title>Complete sequence of Desulfotomaculum ruminis DSM 2154.</title>
        <authorList>
            <person name="Lucas S."/>
            <person name="Copeland A."/>
            <person name="Lapidus A."/>
            <person name="Cheng J.-F."/>
            <person name="Goodwin L."/>
            <person name="Pitluck S."/>
            <person name="Lu M."/>
            <person name="Detter J.C."/>
            <person name="Han C."/>
            <person name="Tapia R."/>
            <person name="Land M."/>
            <person name="Hauser L."/>
            <person name="Kyrpides N."/>
            <person name="Ivanova N."/>
            <person name="Mikhailova N."/>
            <person name="Pagani I."/>
            <person name="Stams A.J.M."/>
            <person name="Plugge C.M."/>
            <person name="Muyzer G."/>
            <person name="Kuever J."/>
            <person name="Parshina S.N."/>
            <person name="Ivanova A.E."/>
            <person name="Nazina T.N."/>
            <person name="Brambilla E."/>
            <person name="Spring S."/>
            <person name="Klenk H.-P."/>
            <person name="Woyke T."/>
        </authorList>
    </citation>
    <scope>NUCLEOTIDE SEQUENCE [LARGE SCALE GENOMIC DNA]</scope>
    <source>
        <strain evidence="3">ATCC 23193 / DSM 2154 / NCIB 8452 / DL</strain>
    </source>
</reference>
<gene>
    <name evidence="2" type="ordered locus">Desru_0820</name>
</gene>
<dbReference type="EMBL" id="CP002780">
    <property type="protein sequence ID" value="AEG59099.1"/>
    <property type="molecule type" value="Genomic_DNA"/>
</dbReference>
<feature type="domain" description="CheW-like" evidence="1">
    <location>
        <begin position="2"/>
        <end position="141"/>
    </location>
</feature>
<dbReference type="Proteomes" id="UP000009234">
    <property type="component" value="Chromosome"/>
</dbReference>
<dbReference type="GO" id="GO:0006935">
    <property type="term" value="P:chemotaxis"/>
    <property type="evidence" value="ECO:0007669"/>
    <property type="project" value="InterPro"/>
</dbReference>